<keyword evidence="2" id="KW-1185">Reference proteome</keyword>
<dbReference type="EMBL" id="CM047743">
    <property type="protein sequence ID" value="KAJ0031469.1"/>
    <property type="molecule type" value="Genomic_DNA"/>
</dbReference>
<dbReference type="Proteomes" id="UP001163603">
    <property type="component" value="Chromosome 8"/>
</dbReference>
<accession>A0ACC0Y8N7</accession>
<sequence length="107" mass="12386">MFLEAIVEAKGCASIWRKDHSRVRELNDRLMMAERAFTDRDGLSGRPWYKHLVQLHRNGLTFPLYFTLQIYAPSRHNDYGSNSFPGIEDAILETEPPHCGVMAYRTT</sequence>
<protein>
    <submittedName>
        <fullName evidence="1">Uncharacterized protein</fullName>
    </submittedName>
</protein>
<gene>
    <name evidence="1" type="ORF">Pint_13290</name>
</gene>
<name>A0ACC0Y8N7_9ROSI</name>
<reference evidence="2" key="1">
    <citation type="journal article" date="2023" name="G3 (Bethesda)">
        <title>Genome assembly and association tests identify interacting loci associated with vigor, precocity, and sex in interspecific pistachio rootstocks.</title>
        <authorList>
            <person name="Palmer W."/>
            <person name="Jacygrad E."/>
            <person name="Sagayaradj S."/>
            <person name="Cavanaugh K."/>
            <person name="Han R."/>
            <person name="Bertier L."/>
            <person name="Beede B."/>
            <person name="Kafkas S."/>
            <person name="Golino D."/>
            <person name="Preece J."/>
            <person name="Michelmore R."/>
        </authorList>
    </citation>
    <scope>NUCLEOTIDE SEQUENCE [LARGE SCALE GENOMIC DNA]</scope>
</reference>
<evidence type="ECO:0000313" key="1">
    <source>
        <dbReference type="EMBL" id="KAJ0031469.1"/>
    </source>
</evidence>
<organism evidence="1 2">
    <name type="scientific">Pistacia integerrima</name>
    <dbReference type="NCBI Taxonomy" id="434235"/>
    <lineage>
        <taxon>Eukaryota</taxon>
        <taxon>Viridiplantae</taxon>
        <taxon>Streptophyta</taxon>
        <taxon>Embryophyta</taxon>
        <taxon>Tracheophyta</taxon>
        <taxon>Spermatophyta</taxon>
        <taxon>Magnoliopsida</taxon>
        <taxon>eudicotyledons</taxon>
        <taxon>Gunneridae</taxon>
        <taxon>Pentapetalae</taxon>
        <taxon>rosids</taxon>
        <taxon>malvids</taxon>
        <taxon>Sapindales</taxon>
        <taxon>Anacardiaceae</taxon>
        <taxon>Pistacia</taxon>
    </lineage>
</organism>
<proteinExistence type="predicted"/>
<evidence type="ECO:0000313" key="2">
    <source>
        <dbReference type="Proteomes" id="UP001163603"/>
    </source>
</evidence>
<comment type="caution">
    <text evidence="1">The sequence shown here is derived from an EMBL/GenBank/DDBJ whole genome shotgun (WGS) entry which is preliminary data.</text>
</comment>